<evidence type="ECO:0000256" key="2">
    <source>
        <dbReference type="ARBA" id="ARBA00023015"/>
    </source>
</evidence>
<dbReference type="SUPFAM" id="SSF46785">
    <property type="entry name" value="Winged helix' DNA-binding domain"/>
    <property type="match status" value="1"/>
</dbReference>
<evidence type="ECO:0000313" key="6">
    <source>
        <dbReference type="EMBL" id="UUD63099.1"/>
    </source>
</evidence>
<keyword evidence="7" id="KW-1185">Reference proteome</keyword>
<dbReference type="InterPro" id="IPR005119">
    <property type="entry name" value="LysR_subst-bd"/>
</dbReference>
<evidence type="ECO:0000256" key="3">
    <source>
        <dbReference type="ARBA" id="ARBA00023125"/>
    </source>
</evidence>
<dbReference type="InterPro" id="IPR036388">
    <property type="entry name" value="WH-like_DNA-bd_sf"/>
</dbReference>
<keyword evidence="3" id="KW-0238">DNA-binding</keyword>
<name>A0ABY5J807_9GAMM</name>
<reference evidence="6" key="1">
    <citation type="submission" date="2021-05" db="EMBL/GenBank/DDBJ databases">
        <title>Complete genome sequence of Pseudomonas seleniipraecipitans strain D1-6.</title>
        <authorList>
            <person name="Lafi F."/>
            <person name="Eida A."/>
            <person name="Alam I."/>
            <person name="Hert H."/>
            <person name="Saad M."/>
        </authorList>
    </citation>
    <scope>NUCLEOTIDE SEQUENCE</scope>
    <source>
        <strain evidence="6">D1-6</strain>
    </source>
</reference>
<evidence type="ECO:0000313" key="7">
    <source>
        <dbReference type="Proteomes" id="UP000887421"/>
    </source>
</evidence>
<organism evidence="6 7">
    <name type="scientific">Phytopseudomonas seleniipraecipitans</name>
    <dbReference type="NCBI Taxonomy" id="640205"/>
    <lineage>
        <taxon>Bacteria</taxon>
        <taxon>Pseudomonadati</taxon>
        <taxon>Pseudomonadota</taxon>
        <taxon>Gammaproteobacteria</taxon>
        <taxon>Pseudomonadales</taxon>
        <taxon>Pseudomonadaceae</taxon>
        <taxon>Phytopseudomonas</taxon>
    </lineage>
</organism>
<dbReference type="InterPro" id="IPR036390">
    <property type="entry name" value="WH_DNA-bd_sf"/>
</dbReference>
<dbReference type="Gene3D" id="1.10.10.10">
    <property type="entry name" value="Winged helix-like DNA-binding domain superfamily/Winged helix DNA-binding domain"/>
    <property type="match status" value="1"/>
</dbReference>
<evidence type="ECO:0000256" key="4">
    <source>
        <dbReference type="ARBA" id="ARBA00023163"/>
    </source>
</evidence>
<feature type="domain" description="HTH lysR-type" evidence="5">
    <location>
        <begin position="13"/>
        <end position="62"/>
    </location>
</feature>
<dbReference type="Gene3D" id="3.40.190.290">
    <property type="match status" value="1"/>
</dbReference>
<keyword evidence="4" id="KW-0804">Transcription</keyword>
<proteinExistence type="inferred from homology"/>
<keyword evidence="2" id="KW-0805">Transcription regulation</keyword>
<dbReference type="PANTHER" id="PTHR30537:SF5">
    <property type="entry name" value="HTH-TYPE TRANSCRIPTIONAL ACTIVATOR TTDR-RELATED"/>
    <property type="match status" value="1"/>
</dbReference>
<dbReference type="PROSITE" id="PS50931">
    <property type="entry name" value="HTH_LYSR"/>
    <property type="match status" value="1"/>
</dbReference>
<dbReference type="SUPFAM" id="SSF53850">
    <property type="entry name" value="Periplasmic binding protein-like II"/>
    <property type="match status" value="1"/>
</dbReference>
<dbReference type="InterPro" id="IPR058163">
    <property type="entry name" value="LysR-type_TF_proteobact-type"/>
</dbReference>
<dbReference type="RefSeq" id="WP_070882751.1">
    <property type="nucleotide sequence ID" value="NZ_CP076114.1"/>
</dbReference>
<sequence length="301" mass="33091">MNLLHGFDGLPEFLAVAKRSSVSKAAYDLGKTPGAISHALRRLEQRLGVTLFHRTTRKVALTEAGMQLLLKIEPAAQIIAAGLEDAAQSSKAPSGTLRLIVERLALPHVIEPLLPAFRSAWPNLNVEITVSNRHESFSAEGYDAGIQIGSYIAQDMIAVRLSKPFQWAVFGSPAYFSAHGKPMTTRDLEKHECIRFRRPEKGDVYRWEFIEDGATVRLDPVGAITVNDGELMRSLAVRGLGLIYSSTFHTSRELAANTLEPALLECSPGTDGLFLYFSKTAKNQPKLRAFIDTCNKALSLD</sequence>
<accession>A0ABY5J807</accession>
<evidence type="ECO:0000256" key="1">
    <source>
        <dbReference type="ARBA" id="ARBA00009437"/>
    </source>
</evidence>
<comment type="similarity">
    <text evidence="1">Belongs to the LysR transcriptional regulatory family.</text>
</comment>
<dbReference type="EMBL" id="CP076114">
    <property type="protein sequence ID" value="UUD63099.1"/>
    <property type="molecule type" value="Genomic_DNA"/>
</dbReference>
<dbReference type="InterPro" id="IPR000847">
    <property type="entry name" value="LysR_HTH_N"/>
</dbReference>
<dbReference type="PANTHER" id="PTHR30537">
    <property type="entry name" value="HTH-TYPE TRANSCRIPTIONAL REGULATOR"/>
    <property type="match status" value="1"/>
</dbReference>
<evidence type="ECO:0000259" key="5">
    <source>
        <dbReference type="PROSITE" id="PS50931"/>
    </source>
</evidence>
<dbReference type="Proteomes" id="UP000887421">
    <property type="component" value="Chromosome"/>
</dbReference>
<dbReference type="Pfam" id="PF03466">
    <property type="entry name" value="LysR_substrate"/>
    <property type="match status" value="1"/>
</dbReference>
<protein>
    <submittedName>
        <fullName evidence="6">LysR family transcriptional regulator</fullName>
    </submittedName>
</protein>
<dbReference type="Pfam" id="PF00126">
    <property type="entry name" value="HTH_1"/>
    <property type="match status" value="1"/>
</dbReference>
<gene>
    <name evidence="6" type="ORF">D16iCDA_15530</name>
</gene>